<gene>
    <name evidence="4" type="primary">degT</name>
    <name evidence="4" type="ORF">MFUM_0025</name>
</gene>
<comment type="similarity">
    <text evidence="2 3">Belongs to the DegT/DnrJ/EryC1 family.</text>
</comment>
<dbReference type="RefSeq" id="WP_009061970.1">
    <property type="nucleotide sequence ID" value="NZ_JAHXRZ010000004.1"/>
</dbReference>
<dbReference type="SUPFAM" id="SSF53383">
    <property type="entry name" value="PLP-dependent transferases"/>
    <property type="match status" value="1"/>
</dbReference>
<protein>
    <submittedName>
        <fullName evidence="4">Pleiotropic regulatory protein</fullName>
    </submittedName>
</protein>
<accession>A0ABN8XDL6</accession>
<dbReference type="Pfam" id="PF01041">
    <property type="entry name" value="DegT_DnrJ_EryC1"/>
    <property type="match status" value="1"/>
</dbReference>
<evidence type="ECO:0000256" key="2">
    <source>
        <dbReference type="ARBA" id="ARBA00037999"/>
    </source>
</evidence>
<dbReference type="Proteomes" id="UP001161497">
    <property type="component" value="Chromosome"/>
</dbReference>
<proteinExistence type="inferred from homology"/>
<keyword evidence="5" id="KW-1185">Reference proteome</keyword>
<organism evidence="4 5">
    <name type="scientific">Candidatus Methylacidiphilum fumarolicum</name>
    <dbReference type="NCBI Taxonomy" id="591154"/>
    <lineage>
        <taxon>Bacteria</taxon>
        <taxon>Pseudomonadati</taxon>
        <taxon>Verrucomicrobiota</taxon>
        <taxon>Methylacidiphilae</taxon>
        <taxon>Methylacidiphilales</taxon>
        <taxon>Methylacidiphilaceae</taxon>
        <taxon>Methylacidiphilum (ex Ratnadevi et al. 2023)</taxon>
    </lineage>
</organism>
<dbReference type="PIRSF" id="PIRSF000390">
    <property type="entry name" value="PLP_StrS"/>
    <property type="match status" value="1"/>
</dbReference>
<dbReference type="InterPro" id="IPR000653">
    <property type="entry name" value="DegT/StrS_aminotransferase"/>
</dbReference>
<dbReference type="InterPro" id="IPR015422">
    <property type="entry name" value="PyrdxlP-dep_Trfase_small"/>
</dbReference>
<evidence type="ECO:0000256" key="1">
    <source>
        <dbReference type="ARBA" id="ARBA00022898"/>
    </source>
</evidence>
<dbReference type="CDD" id="cd00616">
    <property type="entry name" value="AHBA_syn"/>
    <property type="match status" value="1"/>
</dbReference>
<dbReference type="PANTHER" id="PTHR30244">
    <property type="entry name" value="TRANSAMINASE"/>
    <property type="match status" value="1"/>
</dbReference>
<dbReference type="InterPro" id="IPR015421">
    <property type="entry name" value="PyrdxlP-dep_Trfase_major"/>
</dbReference>
<name>A0ABN8XDL6_9BACT</name>
<dbReference type="Gene3D" id="3.90.1150.10">
    <property type="entry name" value="Aspartate Aminotransferase, domain 1"/>
    <property type="match status" value="1"/>
</dbReference>
<sequence length="413" mass="46409">MEEKNSCEVPFMDLRRMLSLEKKSIEQAFSRVLESGRYILGQEVRSFEQSVARYLNVRHCLGVSSGSDALLLALMAFGVKAGDEVICPVFTFFATASSVARAGAKPVFADVCPGCFQLSPSEVQARISSNTQGIIPVHLFGQCADMEGFKAIEEKKHLFLIEDSAQAFGASIGNKKAGTFGSVGCFSFFPTKNLAAFGEAGLVSTSSDDIASKIQALRVHGSSKEKYSHEWLGGNFRMDEMQAAFLSVRLAAVDSLIAQRIKNAQFYEKAFLSSGVAIKCPDPCLCQTRQQEENSRWLEKEWGYPIFLPNRVRGTHTFNQYVIRVKKDRDRLRNYLREQRIQTEIYYPIPLHLQPCFSFLGYRKGDFPIAEKLSEEVLALPIFPGLREEEMERVVETIRQFYAHKGKRKNGVN</sequence>
<dbReference type="Gene3D" id="3.40.640.10">
    <property type="entry name" value="Type I PLP-dependent aspartate aminotransferase-like (Major domain)"/>
    <property type="match status" value="1"/>
</dbReference>
<dbReference type="InterPro" id="IPR015424">
    <property type="entry name" value="PyrdxlP-dep_Trfase"/>
</dbReference>
<reference evidence="4" key="1">
    <citation type="submission" date="2023-03" db="EMBL/GenBank/DDBJ databases">
        <authorList>
            <person name="Cremers G."/>
            <person name="Picone N."/>
        </authorList>
    </citation>
    <scope>NUCLEOTIDE SEQUENCE</scope>
    <source>
        <strain evidence="4">Sample_alias</strain>
    </source>
</reference>
<evidence type="ECO:0000256" key="3">
    <source>
        <dbReference type="RuleBase" id="RU004508"/>
    </source>
</evidence>
<evidence type="ECO:0000313" key="4">
    <source>
        <dbReference type="EMBL" id="CAI9084436.1"/>
    </source>
</evidence>
<evidence type="ECO:0000313" key="5">
    <source>
        <dbReference type="Proteomes" id="UP001161497"/>
    </source>
</evidence>
<dbReference type="EMBL" id="OX458932">
    <property type="protein sequence ID" value="CAI9084436.1"/>
    <property type="molecule type" value="Genomic_DNA"/>
</dbReference>
<dbReference type="PANTHER" id="PTHR30244:SF36">
    <property type="entry name" value="3-OXO-GLUCOSE-6-PHOSPHATE:GLUTAMATE AMINOTRANSFERASE"/>
    <property type="match status" value="1"/>
</dbReference>
<keyword evidence="1 3" id="KW-0663">Pyridoxal phosphate</keyword>